<protein>
    <submittedName>
        <fullName evidence="2">Uncharacterized protein</fullName>
    </submittedName>
</protein>
<dbReference type="Proteomes" id="UP000479000">
    <property type="component" value="Unassembled WGS sequence"/>
</dbReference>
<accession>A0A6H5HA44</accession>
<name>A0A6H5HA44_9HEMI</name>
<organism evidence="2 3">
    <name type="scientific">Nesidiocoris tenuis</name>
    <dbReference type="NCBI Taxonomy" id="355587"/>
    <lineage>
        <taxon>Eukaryota</taxon>
        <taxon>Metazoa</taxon>
        <taxon>Ecdysozoa</taxon>
        <taxon>Arthropoda</taxon>
        <taxon>Hexapoda</taxon>
        <taxon>Insecta</taxon>
        <taxon>Pterygota</taxon>
        <taxon>Neoptera</taxon>
        <taxon>Paraneoptera</taxon>
        <taxon>Hemiptera</taxon>
        <taxon>Heteroptera</taxon>
        <taxon>Panheteroptera</taxon>
        <taxon>Cimicomorpha</taxon>
        <taxon>Miridae</taxon>
        <taxon>Dicyphina</taxon>
        <taxon>Nesidiocoris</taxon>
    </lineage>
</organism>
<dbReference type="EMBL" id="CADCXU010025556">
    <property type="protein sequence ID" value="CAB0012576.1"/>
    <property type="molecule type" value="Genomic_DNA"/>
</dbReference>
<dbReference type="EMBL" id="CADCXU010025554">
    <property type="protein sequence ID" value="CAB0012575.1"/>
    <property type="molecule type" value="Genomic_DNA"/>
</dbReference>
<gene>
    <name evidence="1" type="ORF">NTEN_LOCUS17291</name>
    <name evidence="2" type="ORF">NTEN_LOCUS17292</name>
</gene>
<sequence length="140" mass="15780">MALLCHLRSAATPRMRKVLTGLANVGGLYFPFSRYTASVKILGTMLKPLVKYYFTRADRRGKINTHKREEMLSRAPRSWEPYNKSLPDTIGKETRKTEGTVAVRGGEIKEDEKNQGAFSIAVTSSEREGEGDPTRLVRYV</sequence>
<dbReference type="AlphaFoldDB" id="A0A6H5HA44"/>
<evidence type="ECO:0000313" key="2">
    <source>
        <dbReference type="EMBL" id="CAB0012576.1"/>
    </source>
</evidence>
<reference evidence="2 3" key="1">
    <citation type="submission" date="2020-02" db="EMBL/GenBank/DDBJ databases">
        <authorList>
            <person name="Ferguson B K."/>
        </authorList>
    </citation>
    <scope>NUCLEOTIDE SEQUENCE [LARGE SCALE GENOMIC DNA]</scope>
</reference>
<evidence type="ECO:0000313" key="3">
    <source>
        <dbReference type="Proteomes" id="UP000479000"/>
    </source>
</evidence>
<evidence type="ECO:0000313" key="1">
    <source>
        <dbReference type="EMBL" id="CAB0012575.1"/>
    </source>
</evidence>
<proteinExistence type="predicted"/>
<feature type="non-terminal residue" evidence="2">
    <location>
        <position position="140"/>
    </location>
</feature>
<keyword evidence="3" id="KW-1185">Reference proteome</keyword>